<comment type="caution">
    <text evidence="3">The sequence shown here is derived from an EMBL/GenBank/DDBJ whole genome shotgun (WGS) entry which is preliminary data.</text>
</comment>
<keyword evidence="4" id="KW-1185">Reference proteome</keyword>
<dbReference type="AlphaFoldDB" id="A0A8J3PL15"/>
<organism evidence="3 4">
    <name type="scientific">Planosporangium flavigriseum</name>
    <dbReference type="NCBI Taxonomy" id="373681"/>
    <lineage>
        <taxon>Bacteria</taxon>
        <taxon>Bacillati</taxon>
        <taxon>Actinomycetota</taxon>
        <taxon>Actinomycetes</taxon>
        <taxon>Micromonosporales</taxon>
        <taxon>Micromonosporaceae</taxon>
        <taxon>Planosporangium</taxon>
    </lineage>
</organism>
<dbReference type="Proteomes" id="UP000653674">
    <property type="component" value="Unassembled WGS sequence"/>
</dbReference>
<dbReference type="EMBL" id="BONU01000009">
    <property type="protein sequence ID" value="GIG73397.1"/>
    <property type="molecule type" value="Genomic_DNA"/>
</dbReference>
<reference evidence="3" key="1">
    <citation type="submission" date="2021-01" db="EMBL/GenBank/DDBJ databases">
        <title>Whole genome shotgun sequence of Planosporangium flavigriseum NBRC 105377.</title>
        <authorList>
            <person name="Komaki H."/>
            <person name="Tamura T."/>
        </authorList>
    </citation>
    <scope>NUCLEOTIDE SEQUENCE</scope>
    <source>
        <strain evidence="3">NBRC 105377</strain>
    </source>
</reference>
<evidence type="ECO:0000313" key="3">
    <source>
        <dbReference type="EMBL" id="GIG73397.1"/>
    </source>
</evidence>
<dbReference type="InterPro" id="IPR050300">
    <property type="entry name" value="GDXG_lipolytic_enzyme"/>
</dbReference>
<accession>A0A8J3PL15</accession>
<feature type="domain" description="Alpha/beta hydrolase fold-3" evidence="2">
    <location>
        <begin position="97"/>
        <end position="305"/>
    </location>
</feature>
<dbReference type="RefSeq" id="WP_168078666.1">
    <property type="nucleotide sequence ID" value="NZ_BAAAQJ010000012.1"/>
</dbReference>
<gene>
    <name evidence="3" type="primary">aes</name>
    <name evidence="3" type="ORF">Pfl04_18010</name>
</gene>
<dbReference type="InterPro" id="IPR013094">
    <property type="entry name" value="AB_hydrolase_3"/>
</dbReference>
<dbReference type="Pfam" id="PF07859">
    <property type="entry name" value="Abhydrolase_3"/>
    <property type="match status" value="1"/>
</dbReference>
<keyword evidence="1" id="KW-0378">Hydrolase</keyword>
<protein>
    <submittedName>
        <fullName evidence="3">Esterase</fullName>
    </submittedName>
</protein>
<name>A0A8J3PL15_9ACTN</name>
<evidence type="ECO:0000256" key="1">
    <source>
        <dbReference type="ARBA" id="ARBA00022801"/>
    </source>
</evidence>
<dbReference type="SUPFAM" id="SSF53474">
    <property type="entry name" value="alpha/beta-Hydrolases"/>
    <property type="match status" value="1"/>
</dbReference>
<evidence type="ECO:0000259" key="2">
    <source>
        <dbReference type="Pfam" id="PF07859"/>
    </source>
</evidence>
<dbReference type="InterPro" id="IPR029058">
    <property type="entry name" value="AB_hydrolase_fold"/>
</dbReference>
<proteinExistence type="predicted"/>
<sequence length="333" mass="35435">MSTDAVKNHEEATGSVVVEPRTQAWLDDLAAASAGSPPLHELSPQDARQVLRDVQASVQAGRVPADVDDRVVKGGPTGEVNIRVVRPLNGGATLPIIIHCHGGGWILGDRDTHDRLTRELATVAGAVVVFVDYVPAPEARYPLQNEQAYAVLEWAANHGGEVGGDPRRIALFGDSAGGNMAAALTLMSKARGGPAIAGQVLFYPVTDANFHTASYERYADGPWLTCASMRWFWDAYLPDEATRGEPTASPLRASAAELSGLPPALVVNGEHDVLRDEGEAYARKLSQAGVPVTQVRYGGTIHDFVLLNPITQTPAPRAGMAQAGEFLRRALGR</sequence>
<dbReference type="GO" id="GO:0016787">
    <property type="term" value="F:hydrolase activity"/>
    <property type="evidence" value="ECO:0007669"/>
    <property type="project" value="UniProtKB-KW"/>
</dbReference>
<evidence type="ECO:0000313" key="4">
    <source>
        <dbReference type="Proteomes" id="UP000653674"/>
    </source>
</evidence>
<dbReference type="Gene3D" id="3.40.50.1820">
    <property type="entry name" value="alpha/beta hydrolase"/>
    <property type="match status" value="1"/>
</dbReference>
<dbReference type="PANTHER" id="PTHR48081">
    <property type="entry name" value="AB HYDROLASE SUPERFAMILY PROTEIN C4A8.06C"/>
    <property type="match status" value="1"/>
</dbReference>
<dbReference type="PANTHER" id="PTHR48081:SF8">
    <property type="entry name" value="ALPHA_BETA HYDROLASE FOLD-3 DOMAIN-CONTAINING PROTEIN-RELATED"/>
    <property type="match status" value="1"/>
</dbReference>